<feature type="region of interest" description="Disordered" evidence="15">
    <location>
        <begin position="381"/>
        <end position="424"/>
    </location>
</feature>
<organism evidence="19">
    <name type="scientific">Chlorella variabilis</name>
    <name type="common">Green alga</name>
    <dbReference type="NCBI Taxonomy" id="554065"/>
    <lineage>
        <taxon>Eukaryota</taxon>
        <taxon>Viridiplantae</taxon>
        <taxon>Chlorophyta</taxon>
        <taxon>core chlorophytes</taxon>
        <taxon>Trebouxiophyceae</taxon>
        <taxon>Chlorellales</taxon>
        <taxon>Chlorellaceae</taxon>
        <taxon>Chlorella clade</taxon>
        <taxon>Chlorella</taxon>
    </lineage>
</organism>
<evidence type="ECO:0000256" key="3">
    <source>
        <dbReference type="ARBA" id="ARBA00005228"/>
    </source>
</evidence>
<gene>
    <name evidence="18" type="ORF">CHLNCDRAFT_58163</name>
</gene>
<dbReference type="GO" id="GO:0000184">
    <property type="term" value="P:nuclear-transcribed mRNA catabolic process, nonsense-mediated decay"/>
    <property type="evidence" value="ECO:0007669"/>
    <property type="project" value="InterPro"/>
</dbReference>
<dbReference type="PANTHER" id="PTHR11757:SF19">
    <property type="entry name" value="PROLYL ENDOPEPTIDASE-LIKE"/>
    <property type="match status" value="1"/>
</dbReference>
<dbReference type="SMART" id="SM01125">
    <property type="entry name" value="DCP2"/>
    <property type="match status" value="1"/>
</dbReference>
<comment type="similarity">
    <text evidence="3">Belongs to the peptidase S9A family.</text>
</comment>
<keyword evidence="16" id="KW-0732">Signal</keyword>
<keyword evidence="10" id="KW-0694">RNA-binding</keyword>
<evidence type="ECO:0000256" key="11">
    <source>
        <dbReference type="ARBA" id="ARBA00023211"/>
    </source>
</evidence>
<dbReference type="Proteomes" id="UP000008141">
    <property type="component" value="Unassembled WGS sequence"/>
</dbReference>
<dbReference type="Gene3D" id="3.90.79.10">
    <property type="entry name" value="Nucleoside Triphosphate Pyrophosphohydrolase"/>
    <property type="match status" value="1"/>
</dbReference>
<dbReference type="PROSITE" id="PS51462">
    <property type="entry name" value="NUDIX"/>
    <property type="match status" value="1"/>
</dbReference>
<dbReference type="InterPro" id="IPR000086">
    <property type="entry name" value="NUDIX_hydrolase_dom"/>
</dbReference>
<dbReference type="SUPFAM" id="SSF53474">
    <property type="entry name" value="alpha/beta-Hydrolases"/>
    <property type="match status" value="1"/>
</dbReference>
<evidence type="ECO:0000256" key="15">
    <source>
        <dbReference type="SAM" id="MobiDB-lite"/>
    </source>
</evidence>
<dbReference type="SUPFAM" id="SSF55811">
    <property type="entry name" value="Nudix"/>
    <property type="match status" value="1"/>
</dbReference>
<dbReference type="Pfam" id="PF02897">
    <property type="entry name" value="Peptidase_S9_N"/>
    <property type="match status" value="2"/>
</dbReference>
<reference evidence="18 19" key="1">
    <citation type="journal article" date="2010" name="Plant Cell">
        <title>The Chlorella variabilis NC64A genome reveals adaptation to photosymbiosis, coevolution with viruses, and cryptic sex.</title>
        <authorList>
            <person name="Blanc G."/>
            <person name="Duncan G."/>
            <person name="Agarkova I."/>
            <person name="Borodovsky M."/>
            <person name="Gurnon J."/>
            <person name="Kuo A."/>
            <person name="Lindquist E."/>
            <person name="Lucas S."/>
            <person name="Pangilinan J."/>
            <person name="Polle J."/>
            <person name="Salamov A."/>
            <person name="Terry A."/>
            <person name="Yamada T."/>
            <person name="Dunigan D.D."/>
            <person name="Grigoriev I.V."/>
            <person name="Claverie J.M."/>
            <person name="Van Etten J.L."/>
        </authorList>
    </citation>
    <scope>NUCLEOTIDE SEQUENCE [LARGE SCALE GENOMIC DNA]</scope>
    <source>
        <strain evidence="18 19">NC64A</strain>
    </source>
</reference>
<keyword evidence="19" id="KW-1185">Reference proteome</keyword>
<evidence type="ECO:0000256" key="8">
    <source>
        <dbReference type="ARBA" id="ARBA00022801"/>
    </source>
</evidence>
<evidence type="ECO:0000256" key="16">
    <source>
        <dbReference type="SAM" id="SignalP"/>
    </source>
</evidence>
<dbReference type="InParanoid" id="E1ZHU4"/>
<keyword evidence="9" id="KW-0720">Serine protease</keyword>
<dbReference type="InterPro" id="IPR015797">
    <property type="entry name" value="NUDIX_hydrolase-like_dom_sf"/>
</dbReference>
<dbReference type="eggNOG" id="KOG2937">
    <property type="taxonomic scope" value="Eukaryota"/>
</dbReference>
<dbReference type="PANTHER" id="PTHR11757">
    <property type="entry name" value="PROTEASE FAMILY S9A OLIGOPEPTIDASE"/>
    <property type="match status" value="1"/>
</dbReference>
<dbReference type="GeneID" id="17354037"/>
<dbReference type="OrthoDB" id="18996at2759"/>
<evidence type="ECO:0000256" key="4">
    <source>
        <dbReference type="ARBA" id="ARBA00005279"/>
    </source>
</evidence>
<feature type="compositionally biased region" description="Low complexity" evidence="15">
    <location>
        <begin position="392"/>
        <end position="405"/>
    </location>
</feature>
<evidence type="ECO:0000313" key="19">
    <source>
        <dbReference type="Proteomes" id="UP000008141"/>
    </source>
</evidence>
<evidence type="ECO:0000256" key="9">
    <source>
        <dbReference type="ARBA" id="ARBA00022825"/>
    </source>
</evidence>
<keyword evidence="5" id="KW-0963">Cytoplasm</keyword>
<dbReference type="InterPro" id="IPR044099">
    <property type="entry name" value="Dcp2_NUDIX"/>
</dbReference>
<dbReference type="ESTHER" id="chlva-e1zhu4">
    <property type="family name" value="S9N_PREPL_Peptidase_S9"/>
</dbReference>
<comment type="subcellular location">
    <subcellularLocation>
        <location evidence="2">Cytoplasm</location>
    </subcellularLocation>
</comment>
<comment type="similarity">
    <text evidence="4">Belongs to the Nudix hydrolase family. DCP2 subfamily.</text>
</comment>
<keyword evidence="7" id="KW-0479">Metal-binding</keyword>
<dbReference type="CDD" id="cd03672">
    <property type="entry name" value="NUDIX_Dcp2p_Nudt20"/>
    <property type="match status" value="1"/>
</dbReference>
<dbReference type="Gene3D" id="3.40.50.1820">
    <property type="entry name" value="alpha/beta hydrolase"/>
    <property type="match status" value="2"/>
</dbReference>
<dbReference type="FunFam" id="3.90.79.10:FF:000003">
    <property type="entry name" value="M7GpppN-mRNA hydrolase isoform 2"/>
    <property type="match status" value="1"/>
</dbReference>
<dbReference type="InterPro" id="IPR002470">
    <property type="entry name" value="Peptidase_S9A"/>
</dbReference>
<feature type="signal peptide" evidence="16">
    <location>
        <begin position="1"/>
        <end position="19"/>
    </location>
</feature>
<dbReference type="SUPFAM" id="SSF140586">
    <property type="entry name" value="Dcp2 domain-like"/>
    <property type="match status" value="1"/>
</dbReference>
<dbReference type="Gene3D" id="1.10.10.1050">
    <property type="entry name" value="Dcp2, box A domain"/>
    <property type="match status" value="1"/>
</dbReference>
<feature type="domain" description="Nudix hydrolase" evidence="17">
    <location>
        <begin position="1029"/>
        <end position="1156"/>
    </location>
</feature>
<name>E1ZHU4_CHLVA</name>
<feature type="compositionally biased region" description="Low complexity" evidence="15">
    <location>
        <begin position="412"/>
        <end position="424"/>
    </location>
</feature>
<dbReference type="GO" id="GO:0000290">
    <property type="term" value="P:deadenylation-dependent decapping of nuclear-transcribed mRNA"/>
    <property type="evidence" value="ECO:0007669"/>
    <property type="project" value="InterPro"/>
</dbReference>
<dbReference type="PRINTS" id="PR00862">
    <property type="entry name" value="PROLIGOPTASE"/>
</dbReference>
<dbReference type="AlphaFoldDB" id="E1ZHU4"/>
<dbReference type="Pfam" id="PF00293">
    <property type="entry name" value="NUDIX"/>
    <property type="match status" value="1"/>
</dbReference>
<keyword evidence="11" id="KW-0464">Manganese</keyword>
<dbReference type="InterPro" id="IPR023302">
    <property type="entry name" value="Pept_S9A_N"/>
</dbReference>
<evidence type="ECO:0000256" key="10">
    <source>
        <dbReference type="ARBA" id="ARBA00022884"/>
    </source>
</evidence>
<evidence type="ECO:0000256" key="6">
    <source>
        <dbReference type="ARBA" id="ARBA00022670"/>
    </source>
</evidence>
<dbReference type="PROSITE" id="PS00893">
    <property type="entry name" value="NUDIX_BOX"/>
    <property type="match status" value="1"/>
</dbReference>
<evidence type="ECO:0000256" key="7">
    <source>
        <dbReference type="ARBA" id="ARBA00022723"/>
    </source>
</evidence>
<dbReference type="KEGG" id="cvr:CHLNCDRAFT_58163"/>
<sequence>MWAPWAGLCLLALLLQTGARCPARRSTMQGETGCSLLDTSVPVPKTAKHFTKLKAQGSIPPRIDKYLWLRDDARNDSAEENAYAEAVLAPTLPLQQLLLEEMLARIPQEESSVPQRQGRHWWLYSVHRAGMQYRRYCRRRIDDPQALPSEFDTMNLSQPEVVLLDQDELAAGHSFFDMAGPSFSPDEHLVAYGVDTAGSEVYTLFVRNLTSGHVLVAGSNDAYTPEFRMCAGDFVFLDNRQILFTTLTEDTHRPDKVWLFHLWSTPTKAGRTDSHRRVVRYVPRLLYQEKDEAFHLGLWRSRSDSIVYLRGSSDTTHYLYYMSTNSSGDDANFTILAPKVHEHEYMVRDGNGFLYAVIGTPEERNGQLVVVELGPNALLNATADSRGRRRPSNNSEGSSSSSSGKSAGGSDGSSSGESSSEHTGGNAASSSYWALLQPHSRTVEIVDLAVSSRWLAVLERKNGTLAATAYPLPADGKPLAVLRDGKQFAFQAPSYALEFGDQGPFSSHLLRVRYSSLTHPSSVYDINMETGNRVLKQQQEVVGYDSSQYHSRLLWASSTDGAQVPISLVYRGELVRLDGSDPLLLEAYGGYGASFDPEFSGSQLSLLDRGFVCAIAHVRGGGELGRYWYQDGKLMAKNNSFNDLAAAADFLIKAKYTSADKISAWGRSAGGLTVAATINRRANLFKASAEIGAGAPALHSVMFYVYPVDDTMSSLILAKCDCLCMQAAILDVPFVDVVTTMSGLNDPRVGFWEPAKMAAKVRELKTSNSLVLLETNMAAGHFANSGLEGRLKERAFKFAFLLQTVAPCATMANQHTELGARCRGCFAALVAAATTIALVTLVVVLRPSSRIARKWRRLGGWSQAGRQQISDNDEDEGDGGEGFDTRLYAVHMSDSQAAEAADAEAEQQRQARQRQLEQQGLSLTSYDALLGCFTMSGRLPSAELLEEICVRFILTLPATELESFERLLFSIEQAWWHYEDHVREKPENTKLKSLTLKEFTGLIFEKVPGLQPFKASLEEIYDDFNKYKRTVPVRGAILLDPDMTKCLLVRGYKKDAGWGFPRGKLSKDETDAQCAAREVLEETGLDITGLLQEQDYIDAQLGDQDTRLFIVEDVPETTHFAPHVRYEIGAFGWYHIDHLPASYDESKQVSRSGWQTAGAQLPRPHALPTGGHAGCVACRHL</sequence>
<evidence type="ECO:0000256" key="12">
    <source>
        <dbReference type="ARBA" id="ARBA00039290"/>
    </source>
</evidence>
<evidence type="ECO:0000256" key="13">
    <source>
        <dbReference type="ARBA" id="ARBA00042165"/>
    </source>
</evidence>
<dbReference type="Gene3D" id="2.130.10.120">
    <property type="entry name" value="Prolyl oligopeptidase, N-terminal domain"/>
    <property type="match status" value="2"/>
</dbReference>
<dbReference type="SUPFAM" id="SSF50993">
    <property type="entry name" value="Peptidase/esterase 'gauge' domain"/>
    <property type="match status" value="1"/>
</dbReference>
<dbReference type="GO" id="GO:0030145">
    <property type="term" value="F:manganese ion binding"/>
    <property type="evidence" value="ECO:0007669"/>
    <property type="project" value="InterPro"/>
</dbReference>
<protein>
    <recommendedName>
        <fullName evidence="12">Prolyl endopeptidase-like</fullName>
    </recommendedName>
    <alternativeName>
        <fullName evidence="13">Prolylendopeptidase-like</fullName>
    </alternativeName>
</protein>
<evidence type="ECO:0000313" key="18">
    <source>
        <dbReference type="EMBL" id="EFN54665.1"/>
    </source>
</evidence>
<keyword evidence="6" id="KW-0645">Protease</keyword>
<dbReference type="InterPro" id="IPR007722">
    <property type="entry name" value="DCP2_BoxA"/>
</dbReference>
<dbReference type="eggNOG" id="KOG2237">
    <property type="taxonomic scope" value="Eukaryota"/>
</dbReference>
<dbReference type="GO" id="GO:0003723">
    <property type="term" value="F:RNA binding"/>
    <property type="evidence" value="ECO:0007669"/>
    <property type="project" value="UniProtKB-KW"/>
</dbReference>
<evidence type="ECO:0000256" key="1">
    <source>
        <dbReference type="ARBA" id="ARBA00001936"/>
    </source>
</evidence>
<evidence type="ECO:0000256" key="5">
    <source>
        <dbReference type="ARBA" id="ARBA00022490"/>
    </source>
</evidence>
<dbReference type="Pfam" id="PF05026">
    <property type="entry name" value="DCP2"/>
    <property type="match status" value="1"/>
</dbReference>
<dbReference type="InterPro" id="IPR036189">
    <property type="entry name" value="DCP2_BoxA_sf"/>
</dbReference>
<dbReference type="InterPro" id="IPR020084">
    <property type="entry name" value="NUDIX_hydrolase_CS"/>
</dbReference>
<comment type="cofactor">
    <cofactor evidence="1">
        <name>Mn(2+)</name>
        <dbReference type="ChEBI" id="CHEBI:29035"/>
    </cofactor>
</comment>
<comment type="function">
    <text evidence="14">Serine peptidase whose precise substrate specificity remains unclear. Does not cleave peptides after a arginine or lysine residue. Regulates trans-Golgi network morphology and sorting by regulating the membrane binding of the AP-1 complex. May play a role in the regulation of synaptic vesicle exocytosis.</text>
</comment>
<dbReference type="GO" id="GO:0005737">
    <property type="term" value="C:cytoplasm"/>
    <property type="evidence" value="ECO:0007669"/>
    <property type="project" value="UniProtKB-SubCell"/>
</dbReference>
<evidence type="ECO:0000256" key="2">
    <source>
        <dbReference type="ARBA" id="ARBA00004496"/>
    </source>
</evidence>
<dbReference type="GO" id="GO:0140933">
    <property type="term" value="F:5'-(N(7)-methylguanosine 5'-triphospho)-[mRNA] hydrolase activity"/>
    <property type="evidence" value="ECO:0007669"/>
    <property type="project" value="InterPro"/>
</dbReference>
<accession>E1ZHU4</accession>
<evidence type="ECO:0000256" key="14">
    <source>
        <dbReference type="ARBA" id="ARBA00045448"/>
    </source>
</evidence>
<dbReference type="GO" id="GO:0004252">
    <property type="term" value="F:serine-type endopeptidase activity"/>
    <property type="evidence" value="ECO:0007669"/>
    <property type="project" value="InterPro"/>
</dbReference>
<keyword evidence="8" id="KW-0378">Hydrolase</keyword>
<feature type="chain" id="PRO_5005672780" description="Prolyl endopeptidase-like" evidence="16">
    <location>
        <begin position="20"/>
        <end position="1181"/>
    </location>
</feature>
<dbReference type="RefSeq" id="XP_005846767.1">
    <property type="nucleotide sequence ID" value="XM_005846705.1"/>
</dbReference>
<dbReference type="InterPro" id="IPR029058">
    <property type="entry name" value="AB_hydrolase_fold"/>
</dbReference>
<proteinExistence type="inferred from homology"/>
<dbReference type="Pfam" id="PF00326">
    <property type="entry name" value="Peptidase_S9"/>
    <property type="match status" value="2"/>
</dbReference>
<evidence type="ECO:0000259" key="17">
    <source>
        <dbReference type="PROSITE" id="PS51462"/>
    </source>
</evidence>
<dbReference type="InterPro" id="IPR051543">
    <property type="entry name" value="Serine_Peptidase_S9A"/>
</dbReference>
<dbReference type="InterPro" id="IPR001375">
    <property type="entry name" value="Peptidase_S9_cat"/>
</dbReference>
<dbReference type="EMBL" id="GL433847">
    <property type="protein sequence ID" value="EFN54665.1"/>
    <property type="molecule type" value="Genomic_DNA"/>
</dbReference>
<dbReference type="GO" id="GO:0006508">
    <property type="term" value="P:proteolysis"/>
    <property type="evidence" value="ECO:0007669"/>
    <property type="project" value="UniProtKB-KW"/>
</dbReference>